<keyword evidence="3" id="KW-1185">Reference proteome</keyword>
<gene>
    <name evidence="2" type="ORF">ZIOFF_039861</name>
</gene>
<evidence type="ECO:0000313" key="2">
    <source>
        <dbReference type="EMBL" id="KAG6500047.1"/>
    </source>
</evidence>
<proteinExistence type="predicted"/>
<evidence type="ECO:0000313" key="3">
    <source>
        <dbReference type="Proteomes" id="UP000734854"/>
    </source>
</evidence>
<name>A0A8J5GA04_ZINOF</name>
<organism evidence="2 3">
    <name type="scientific">Zingiber officinale</name>
    <name type="common">Ginger</name>
    <name type="synonym">Amomum zingiber</name>
    <dbReference type="NCBI Taxonomy" id="94328"/>
    <lineage>
        <taxon>Eukaryota</taxon>
        <taxon>Viridiplantae</taxon>
        <taxon>Streptophyta</taxon>
        <taxon>Embryophyta</taxon>
        <taxon>Tracheophyta</taxon>
        <taxon>Spermatophyta</taxon>
        <taxon>Magnoliopsida</taxon>
        <taxon>Liliopsida</taxon>
        <taxon>Zingiberales</taxon>
        <taxon>Zingiberaceae</taxon>
        <taxon>Zingiber</taxon>
    </lineage>
</organism>
<comment type="caution">
    <text evidence="2">The sequence shown here is derived from an EMBL/GenBank/DDBJ whole genome shotgun (WGS) entry which is preliminary data.</text>
</comment>
<keyword evidence="1" id="KW-0175">Coiled coil</keyword>
<dbReference type="AlphaFoldDB" id="A0A8J5GA04"/>
<sequence length="180" mass="20773">MESILSILDSIFRPVVAFFTRTFGYAMSCEQYIESLQKEMGELRSKRDDVKREVDREARQGMEATNEVMLWLQNVERLEEEAARITDDFETHYANPAADDSRSKLVVSYHLSKRAEDACGEATVLKTKSHFNKVADRLMPIRFEERPSALTVGMDSMIEQLQQLRRYALELISCLHSDKA</sequence>
<feature type="coiled-coil region" evidence="1">
    <location>
        <begin position="33"/>
        <end position="95"/>
    </location>
</feature>
<dbReference type="Proteomes" id="UP000734854">
    <property type="component" value="Unassembled WGS sequence"/>
</dbReference>
<evidence type="ECO:0008006" key="4">
    <source>
        <dbReference type="Google" id="ProtNLM"/>
    </source>
</evidence>
<accession>A0A8J5GA04</accession>
<evidence type="ECO:0000256" key="1">
    <source>
        <dbReference type="SAM" id="Coils"/>
    </source>
</evidence>
<protein>
    <recommendedName>
        <fullName evidence="4">Rx N-terminal domain-containing protein</fullName>
    </recommendedName>
</protein>
<reference evidence="2 3" key="1">
    <citation type="submission" date="2020-08" db="EMBL/GenBank/DDBJ databases">
        <title>Plant Genome Project.</title>
        <authorList>
            <person name="Zhang R.-G."/>
        </authorList>
    </citation>
    <scope>NUCLEOTIDE SEQUENCE [LARGE SCALE GENOMIC DNA]</scope>
    <source>
        <tissue evidence="2">Rhizome</tissue>
    </source>
</reference>
<dbReference type="EMBL" id="JACMSC010000011">
    <property type="protein sequence ID" value="KAG6500047.1"/>
    <property type="molecule type" value="Genomic_DNA"/>
</dbReference>